<gene>
    <name evidence="1" type="ordered locus">Rru_A1671</name>
</gene>
<dbReference type="AlphaFoldDB" id="Q2RTS4"/>
<dbReference type="KEGG" id="rru:Rru_A1671"/>
<proteinExistence type="predicted"/>
<evidence type="ECO:0008006" key="3">
    <source>
        <dbReference type="Google" id="ProtNLM"/>
    </source>
</evidence>
<organism evidence="1 2">
    <name type="scientific">Rhodospirillum rubrum (strain ATCC 11170 / ATH 1.1.1 / DSM 467 / LMG 4362 / NCIMB 8255 / S1)</name>
    <dbReference type="NCBI Taxonomy" id="269796"/>
    <lineage>
        <taxon>Bacteria</taxon>
        <taxon>Pseudomonadati</taxon>
        <taxon>Pseudomonadota</taxon>
        <taxon>Alphaproteobacteria</taxon>
        <taxon>Rhodospirillales</taxon>
        <taxon>Rhodospirillaceae</taxon>
        <taxon>Rhodospirillum</taxon>
    </lineage>
</organism>
<dbReference type="EMBL" id="CP000230">
    <property type="protein sequence ID" value="ABC22471.1"/>
    <property type="molecule type" value="Genomic_DNA"/>
</dbReference>
<dbReference type="PANTHER" id="PTHR38134">
    <property type="entry name" value="SLR1395 PROTEIN"/>
    <property type="match status" value="1"/>
</dbReference>
<keyword evidence="2" id="KW-1185">Reference proteome</keyword>
<dbReference type="eggNOG" id="COG1819">
    <property type="taxonomic scope" value="Bacteria"/>
</dbReference>
<evidence type="ECO:0000313" key="1">
    <source>
        <dbReference type="EMBL" id="ABC22471.1"/>
    </source>
</evidence>
<dbReference type="EnsemblBacteria" id="ABC22471">
    <property type="protein sequence ID" value="ABC22471"/>
    <property type="gene ID" value="Rru_A1671"/>
</dbReference>
<dbReference type="RefSeq" id="WP_011389361.1">
    <property type="nucleotide sequence ID" value="NC_007643.1"/>
</dbReference>
<dbReference type="PANTHER" id="PTHR38134:SF2">
    <property type="entry name" value="GALACTOKINASE"/>
    <property type="match status" value="1"/>
</dbReference>
<sequence length="381" mass="40250">MIAPASLRLYLAITPHGYGHFSLADSVLGALVDLVAASGEPVTLDVTVESAKDPAPFLSGCRHEPRSEDFGLLMRSAREIDLEASAARLLDLHRDWPAAVARAAAVMAAHRPDVVVTSLSYLACAAATRLGVPVIGLSPLNWLGIGRYLFAKRPGMDRVFAEMAEAYGGLERMLLPTPAMPQSELPNRLVIGPVSRPGRWRRPEIAAALGITEATGLALLNFGGMSGALDLAAWPADLGGWRVIVYGAVPPGHPALIDGRALAQPFRDQLASVDAVIGKPGYGMVADCACAGTPFLYVDRPDWPEAPHLIDWLAQAGRCAEVAADDLAAGRIAAGLDRLTALPRPAPVAPSGALQAARLIFDVWRRGSATPARPEVRRSLA</sequence>
<dbReference type="SUPFAM" id="SSF53756">
    <property type="entry name" value="UDP-Glycosyltransferase/glycogen phosphorylase"/>
    <property type="match status" value="1"/>
</dbReference>
<evidence type="ECO:0000313" key="2">
    <source>
        <dbReference type="Proteomes" id="UP000001929"/>
    </source>
</evidence>
<accession>Q2RTS4</accession>
<dbReference type="PATRIC" id="fig|269796.9.peg.1749"/>
<name>Q2RTS4_RHORT</name>
<dbReference type="STRING" id="269796.Rru_A1671"/>
<dbReference type="Gene3D" id="3.40.50.2000">
    <property type="entry name" value="Glycogen Phosphorylase B"/>
    <property type="match status" value="2"/>
</dbReference>
<reference evidence="1 2" key="1">
    <citation type="journal article" date="2011" name="Stand. Genomic Sci.">
        <title>Complete genome sequence of Rhodospirillum rubrum type strain (S1).</title>
        <authorList>
            <person name="Munk A.C."/>
            <person name="Copeland A."/>
            <person name="Lucas S."/>
            <person name="Lapidus A."/>
            <person name="Del Rio T.G."/>
            <person name="Barry K."/>
            <person name="Detter J.C."/>
            <person name="Hammon N."/>
            <person name="Israni S."/>
            <person name="Pitluck S."/>
            <person name="Brettin T."/>
            <person name="Bruce D."/>
            <person name="Han C."/>
            <person name="Tapia R."/>
            <person name="Gilna P."/>
            <person name="Schmutz J."/>
            <person name="Larimer F."/>
            <person name="Land M."/>
            <person name="Kyrpides N.C."/>
            <person name="Mavromatis K."/>
            <person name="Richardson P."/>
            <person name="Rohde M."/>
            <person name="Goker M."/>
            <person name="Klenk H.P."/>
            <person name="Zhang Y."/>
            <person name="Roberts G.P."/>
            <person name="Reslewic S."/>
            <person name="Schwartz D.C."/>
        </authorList>
    </citation>
    <scope>NUCLEOTIDE SEQUENCE [LARGE SCALE GENOMIC DNA]</scope>
    <source>
        <strain evidence="2">ATCC 11170 / ATH 1.1.1 / DSM 467 / LMG 4362 / NCIMB 8255 / S1</strain>
    </source>
</reference>
<dbReference type="Proteomes" id="UP000001929">
    <property type="component" value="Chromosome"/>
</dbReference>
<protein>
    <recommendedName>
        <fullName evidence="3">Glycosyl transferase</fullName>
    </recommendedName>
</protein>
<dbReference type="HOGENOM" id="CLU_044082_1_0_5"/>
<dbReference type="InterPro" id="IPR053205">
    <property type="entry name" value="GHMP_kinase_L-arabinokinase"/>
</dbReference>